<evidence type="ECO:0000313" key="1">
    <source>
        <dbReference type="EMBL" id="MEI5905638.1"/>
    </source>
</evidence>
<dbReference type="RefSeq" id="WP_336585053.1">
    <property type="nucleotide sequence ID" value="NZ_JBBAXC010000001.1"/>
</dbReference>
<reference evidence="1 2" key="1">
    <citation type="journal article" date="2018" name="J. Microbiol.">
        <title>Bacillus spongiae sp. nov., isolated from sponge of Jeju Island.</title>
        <authorList>
            <person name="Lee G.E."/>
            <person name="Im W.T."/>
            <person name="Park J.S."/>
        </authorList>
    </citation>
    <scope>NUCLEOTIDE SEQUENCE [LARGE SCALE GENOMIC DNA]</scope>
    <source>
        <strain evidence="1 2">135PIL107-10</strain>
    </source>
</reference>
<dbReference type="EMBL" id="JBBAXC010000001">
    <property type="protein sequence ID" value="MEI5905638.1"/>
    <property type="molecule type" value="Genomic_DNA"/>
</dbReference>
<dbReference type="Proteomes" id="UP001312865">
    <property type="component" value="Unassembled WGS sequence"/>
</dbReference>
<organism evidence="1 2">
    <name type="scientific">Bacillus spongiae</name>
    <dbReference type="NCBI Taxonomy" id="2683610"/>
    <lineage>
        <taxon>Bacteria</taxon>
        <taxon>Bacillati</taxon>
        <taxon>Bacillota</taxon>
        <taxon>Bacilli</taxon>
        <taxon>Bacillales</taxon>
        <taxon>Bacillaceae</taxon>
        <taxon>Bacillus</taxon>
    </lineage>
</organism>
<comment type="caution">
    <text evidence="1">The sequence shown here is derived from an EMBL/GenBank/DDBJ whole genome shotgun (WGS) entry which is preliminary data.</text>
</comment>
<accession>A0ABU8H8W3</accession>
<sequence>MLEAFLIGAHTINPRSHQRASSYLQSNLEKKEALAVREWQNRRALSVIELHSLKFKKASS</sequence>
<evidence type="ECO:0000313" key="2">
    <source>
        <dbReference type="Proteomes" id="UP001312865"/>
    </source>
</evidence>
<proteinExistence type="predicted"/>
<name>A0ABU8H8W3_9BACI</name>
<protein>
    <submittedName>
        <fullName evidence="1">Uncharacterized protein</fullName>
    </submittedName>
</protein>
<gene>
    <name evidence="1" type="ORF">WAK64_00980</name>
</gene>
<keyword evidence="2" id="KW-1185">Reference proteome</keyword>